<dbReference type="EMBL" id="CAKOGP040002091">
    <property type="protein sequence ID" value="CAJ1961411.1"/>
    <property type="molecule type" value="Genomic_DNA"/>
</dbReference>
<name>A0AAD2G6J1_9STRA</name>
<feature type="region of interest" description="Disordered" evidence="1">
    <location>
        <begin position="361"/>
        <end position="382"/>
    </location>
</feature>
<protein>
    <submittedName>
        <fullName evidence="2">Uncharacterized protein</fullName>
    </submittedName>
</protein>
<reference evidence="2" key="1">
    <citation type="submission" date="2023-08" db="EMBL/GenBank/DDBJ databases">
        <authorList>
            <person name="Audoor S."/>
            <person name="Bilcke G."/>
        </authorList>
    </citation>
    <scope>NUCLEOTIDE SEQUENCE</scope>
</reference>
<dbReference type="AlphaFoldDB" id="A0AAD2G6J1"/>
<organism evidence="2 3">
    <name type="scientific">Cylindrotheca closterium</name>
    <dbReference type="NCBI Taxonomy" id="2856"/>
    <lineage>
        <taxon>Eukaryota</taxon>
        <taxon>Sar</taxon>
        <taxon>Stramenopiles</taxon>
        <taxon>Ochrophyta</taxon>
        <taxon>Bacillariophyta</taxon>
        <taxon>Bacillariophyceae</taxon>
        <taxon>Bacillariophycidae</taxon>
        <taxon>Bacillariales</taxon>
        <taxon>Bacillariaceae</taxon>
        <taxon>Cylindrotheca</taxon>
    </lineage>
</organism>
<gene>
    <name evidence="2" type="ORF">CYCCA115_LOCUS19183</name>
</gene>
<feature type="compositionally biased region" description="Low complexity" evidence="1">
    <location>
        <begin position="363"/>
        <end position="382"/>
    </location>
</feature>
<keyword evidence="3" id="KW-1185">Reference proteome</keyword>
<comment type="caution">
    <text evidence="2">The sequence shown here is derived from an EMBL/GenBank/DDBJ whole genome shotgun (WGS) entry which is preliminary data.</text>
</comment>
<proteinExistence type="predicted"/>
<dbReference type="Proteomes" id="UP001295423">
    <property type="component" value="Unassembled WGS sequence"/>
</dbReference>
<evidence type="ECO:0000313" key="3">
    <source>
        <dbReference type="Proteomes" id="UP001295423"/>
    </source>
</evidence>
<sequence>MIETSKATSIVMAKTVSTKDVHDTILDIESLKASLKERQFKLKWRIFCYEEETHKLLLAGNAGDEKWRKKHSTEIFLELGAHKNKFWHRHLNPKTIDTDYVWIMDGDIRLRNIAWECFWNIASRFQPSIFAPTIMASTDPEREEHKSYVGSTHPWHCYTDDAPKNPNDMQHLLAMDVPLLEIQLPVFTRTAWQIIYSEFSNRVKGWGDFKTVWGPDQVWCSVIDHYLHNTNTSKRLQGRRRMPWHLAKSSCGIQKELKFNISTEGKELYYDEFNNQNYHHTCMLIHATPAEHLDTKSIKLYEDKEKFYEMGRKDRDEYNKAFDGFSDRIWKGHRHLYRAYMSNDPAEYNCQACKHALCTNGTESESVSGSGSESYSYSSDEH</sequence>
<accession>A0AAD2G6J1</accession>
<evidence type="ECO:0000256" key="1">
    <source>
        <dbReference type="SAM" id="MobiDB-lite"/>
    </source>
</evidence>
<evidence type="ECO:0000313" key="2">
    <source>
        <dbReference type="EMBL" id="CAJ1961411.1"/>
    </source>
</evidence>